<dbReference type="InterPro" id="IPR000182">
    <property type="entry name" value="GNAT_dom"/>
</dbReference>
<dbReference type="EMBL" id="LTAO01000039">
    <property type="protein sequence ID" value="KYG26065.1"/>
    <property type="molecule type" value="Genomic_DNA"/>
</dbReference>
<dbReference type="Gene3D" id="3.40.630.30">
    <property type="match status" value="1"/>
</dbReference>
<dbReference type="Pfam" id="PF00583">
    <property type="entry name" value="Acetyltransf_1"/>
    <property type="match status" value="1"/>
</dbReference>
<evidence type="ECO:0000259" key="1">
    <source>
        <dbReference type="PROSITE" id="PS51186"/>
    </source>
</evidence>
<reference evidence="2" key="1">
    <citation type="submission" date="2016-02" db="EMBL/GenBank/DDBJ databases">
        <title>Genome sequence of Bacillus trypoxylicola KCTC 13244(T).</title>
        <authorList>
            <person name="Jeong H."/>
            <person name="Park S.-H."/>
            <person name="Choi S.-K."/>
        </authorList>
    </citation>
    <scope>NUCLEOTIDE SEQUENCE [LARGE SCALE GENOMIC DNA]</scope>
    <source>
        <strain evidence="2">KCTC 13244</strain>
    </source>
</reference>
<proteinExistence type="predicted"/>
<dbReference type="RefSeq" id="WP_061950241.1">
    <property type="nucleotide sequence ID" value="NZ_LTAO01000039.1"/>
</dbReference>
<dbReference type="CDD" id="cd04301">
    <property type="entry name" value="NAT_SF"/>
    <property type="match status" value="1"/>
</dbReference>
<evidence type="ECO:0000313" key="3">
    <source>
        <dbReference type="Proteomes" id="UP000075806"/>
    </source>
</evidence>
<comment type="caution">
    <text evidence="2">The sequence shown here is derived from an EMBL/GenBank/DDBJ whole genome shotgun (WGS) entry which is preliminary data.</text>
</comment>
<name>A0A161QD43_9BACI</name>
<evidence type="ECO:0000313" key="2">
    <source>
        <dbReference type="EMBL" id="KYG26065.1"/>
    </source>
</evidence>
<dbReference type="OrthoDB" id="9775804at2"/>
<gene>
    <name evidence="2" type="ORF">AZF04_13345</name>
</gene>
<protein>
    <recommendedName>
        <fullName evidence="1">N-acetyltransferase domain-containing protein</fullName>
    </recommendedName>
</protein>
<dbReference type="GO" id="GO:0016747">
    <property type="term" value="F:acyltransferase activity, transferring groups other than amino-acyl groups"/>
    <property type="evidence" value="ECO:0007669"/>
    <property type="project" value="InterPro"/>
</dbReference>
<keyword evidence="3" id="KW-1185">Reference proteome</keyword>
<feature type="domain" description="N-acetyltransferase" evidence="1">
    <location>
        <begin position="1"/>
        <end position="148"/>
    </location>
</feature>
<dbReference type="PROSITE" id="PS51186">
    <property type="entry name" value="GNAT"/>
    <property type="match status" value="1"/>
</dbReference>
<sequence length="149" mass="17747">MKVRKLLNKDYEEMKKQFIDVFSNEPWFDKWENDQKVDRYMKDISTNKNSLSLALYGEDDELIGCSLGLTFNWWEGKEYFIKEFFISRKHQKQGIGSIFLSLMEDVLKEEEIQHILLTTEKTVPAYLFYQKNGFRTLTDSVLLVKNLPN</sequence>
<dbReference type="Proteomes" id="UP000075806">
    <property type="component" value="Unassembled WGS sequence"/>
</dbReference>
<accession>A0A161QD43</accession>
<organism evidence="2 3">
    <name type="scientific">Alkalihalobacillus trypoxylicola</name>
    <dbReference type="NCBI Taxonomy" id="519424"/>
    <lineage>
        <taxon>Bacteria</taxon>
        <taxon>Bacillati</taxon>
        <taxon>Bacillota</taxon>
        <taxon>Bacilli</taxon>
        <taxon>Bacillales</taxon>
        <taxon>Bacillaceae</taxon>
        <taxon>Alkalihalobacillus</taxon>
    </lineage>
</organism>
<dbReference type="STRING" id="519424.AZF04_13345"/>
<dbReference type="AlphaFoldDB" id="A0A161QD43"/>
<dbReference type="InterPro" id="IPR016181">
    <property type="entry name" value="Acyl_CoA_acyltransferase"/>
</dbReference>
<dbReference type="SUPFAM" id="SSF55729">
    <property type="entry name" value="Acyl-CoA N-acyltransferases (Nat)"/>
    <property type="match status" value="1"/>
</dbReference>